<gene>
    <name evidence="1" type="ORF">PREVCOP_04234</name>
</gene>
<organism evidence="1 2">
    <name type="scientific">Segatella copri DSM 18205</name>
    <dbReference type="NCBI Taxonomy" id="537011"/>
    <lineage>
        <taxon>Bacteria</taxon>
        <taxon>Pseudomonadati</taxon>
        <taxon>Bacteroidota</taxon>
        <taxon>Bacteroidia</taxon>
        <taxon>Bacteroidales</taxon>
        <taxon>Prevotellaceae</taxon>
        <taxon>Segatella</taxon>
    </lineage>
</organism>
<protein>
    <submittedName>
        <fullName evidence="1">Uncharacterized protein</fullName>
    </submittedName>
</protein>
<evidence type="ECO:0000313" key="2">
    <source>
        <dbReference type="Proteomes" id="UP000004477"/>
    </source>
</evidence>
<dbReference type="EMBL" id="ACBX02000008">
    <property type="protein sequence ID" value="EFB36263.1"/>
    <property type="molecule type" value="Genomic_DNA"/>
</dbReference>
<sequence>MNILFVTCTFRVFGGIDCGAANRSTMFVKSLAKIGHVDVISFGKDSITSNINNCEVVYNQSIPQKYVDTKIERIKGYLRLITQPCNPNAYYVLDKQCEEVVDKQIALNPHCSHPSCNSLISNIQIF</sequence>
<dbReference type="STRING" id="537011.PREVCOP_04234"/>
<dbReference type="HOGENOM" id="CLU_1979521_0_0_10"/>
<dbReference type="Proteomes" id="UP000004477">
    <property type="component" value="Unassembled WGS sequence"/>
</dbReference>
<accession>D1PAK9</accession>
<keyword evidence="2" id="KW-1185">Reference proteome</keyword>
<evidence type="ECO:0000313" key="1">
    <source>
        <dbReference type="EMBL" id="EFB36263.1"/>
    </source>
</evidence>
<comment type="caution">
    <text evidence="1">The sequence shown here is derived from an EMBL/GenBank/DDBJ whole genome shotgun (WGS) entry which is preliminary data.</text>
</comment>
<name>D1PAK9_9BACT</name>
<dbReference type="AlphaFoldDB" id="D1PAK9"/>
<reference evidence="1" key="1">
    <citation type="submission" date="2009-11" db="EMBL/GenBank/DDBJ databases">
        <authorList>
            <person name="Weinstock G."/>
            <person name="Sodergren E."/>
            <person name="Clifton S."/>
            <person name="Fulton L."/>
            <person name="Fulton B."/>
            <person name="Courtney L."/>
            <person name="Fronick C."/>
            <person name="Harrison M."/>
            <person name="Strong C."/>
            <person name="Farmer C."/>
            <person name="Delahaunty K."/>
            <person name="Markovic C."/>
            <person name="Hall O."/>
            <person name="Minx P."/>
            <person name="Tomlinson C."/>
            <person name="Mitreva M."/>
            <person name="Nelson J."/>
            <person name="Hou S."/>
            <person name="Wollam A."/>
            <person name="Pepin K.H."/>
            <person name="Johnson M."/>
            <person name="Bhonagiri V."/>
            <person name="Nash W.E."/>
            <person name="Warren W."/>
            <person name="Chinwalla A."/>
            <person name="Mardis E.R."/>
            <person name="Wilson R.K."/>
        </authorList>
    </citation>
    <scope>NUCLEOTIDE SEQUENCE [LARGE SCALE GENOMIC DNA]</scope>
    <source>
        <strain evidence="1">DSM 18205</strain>
    </source>
</reference>
<dbReference type="PaxDb" id="537011-PREVCOP_04234"/>
<proteinExistence type="predicted"/>